<keyword evidence="3" id="KW-1185">Reference proteome</keyword>
<evidence type="ECO:0000256" key="1">
    <source>
        <dbReference type="SAM" id="MobiDB-lite"/>
    </source>
</evidence>
<dbReference type="AlphaFoldDB" id="A0ABD5ZTH8"/>
<evidence type="ECO:0000313" key="3">
    <source>
        <dbReference type="Proteomes" id="UP001596434"/>
    </source>
</evidence>
<dbReference type="GeneID" id="96952000"/>
<gene>
    <name evidence="2" type="ORF">ACFQKE_00075</name>
</gene>
<name>A0ABD5ZTH8_9EURY</name>
<comment type="caution">
    <text evidence="2">The sequence shown here is derived from an EMBL/GenBank/DDBJ whole genome shotgun (WGS) entry which is preliminary data.</text>
</comment>
<protein>
    <submittedName>
        <fullName evidence="2">Uncharacterized protein</fullName>
    </submittedName>
</protein>
<dbReference type="EMBL" id="JBHTAT010000001">
    <property type="protein sequence ID" value="MFC7253719.1"/>
    <property type="molecule type" value="Genomic_DNA"/>
</dbReference>
<dbReference type="RefSeq" id="WP_379701734.1">
    <property type="nucleotide sequence ID" value="NZ_JBHTAT010000001.1"/>
</dbReference>
<accession>A0ABD5ZTH8</accession>
<organism evidence="2 3">
    <name type="scientific">Haloplanus litoreus</name>
    <dbReference type="NCBI Taxonomy" id="767515"/>
    <lineage>
        <taxon>Archaea</taxon>
        <taxon>Methanobacteriati</taxon>
        <taxon>Methanobacteriota</taxon>
        <taxon>Stenosarchaea group</taxon>
        <taxon>Halobacteria</taxon>
        <taxon>Halobacteriales</taxon>
        <taxon>Haloferacaceae</taxon>
        <taxon>Haloplanus</taxon>
    </lineage>
</organism>
<sequence>MSTNTTIDAVRQQNQQATLSQKDVDLATLDGFQLPVDVTEEFLERMQEEISILGLADTMTLPRLEMRVPQFGVPILSGSARDEEASRTSNSAVDSGYVKFNATDQSYYILVEPERDALKNTHYGPDQFGDYIVDQFIQRWGNDAGLIGIRANASSRNLQSIGATPTSTRRGTVGSPSPRARTASPIESAWRTRQPANSRRCPRST</sequence>
<reference evidence="2 3" key="1">
    <citation type="journal article" date="2019" name="Int. J. Syst. Evol. Microbiol.">
        <title>The Global Catalogue of Microorganisms (GCM) 10K type strain sequencing project: providing services to taxonomists for standard genome sequencing and annotation.</title>
        <authorList>
            <consortium name="The Broad Institute Genomics Platform"/>
            <consortium name="The Broad Institute Genome Sequencing Center for Infectious Disease"/>
            <person name="Wu L."/>
            <person name="Ma J."/>
        </authorList>
    </citation>
    <scope>NUCLEOTIDE SEQUENCE [LARGE SCALE GENOMIC DNA]</scope>
    <source>
        <strain evidence="2 3">GX21</strain>
    </source>
</reference>
<evidence type="ECO:0000313" key="2">
    <source>
        <dbReference type="EMBL" id="MFC7253719.1"/>
    </source>
</evidence>
<feature type="compositionally biased region" description="Polar residues" evidence="1">
    <location>
        <begin position="158"/>
        <end position="170"/>
    </location>
</feature>
<dbReference type="Proteomes" id="UP001596434">
    <property type="component" value="Unassembled WGS sequence"/>
</dbReference>
<proteinExistence type="predicted"/>
<feature type="region of interest" description="Disordered" evidence="1">
    <location>
        <begin position="158"/>
        <end position="205"/>
    </location>
</feature>